<evidence type="ECO:0000256" key="13">
    <source>
        <dbReference type="RuleBase" id="RU363115"/>
    </source>
</evidence>
<evidence type="ECO:0000256" key="4">
    <source>
        <dbReference type="ARBA" id="ARBA00022490"/>
    </source>
</evidence>
<sequence length="584" mass="63896">MPKKNQFSISSSDSDSPRKSLGSSVSTEPGPGPGPSSSSSSKVNYKSSVWSGLLVSPFSIFDSEPKGCLKKGEICAKKYNGIGLGVGWTSAVKRMMNSGSMRRIFGMDKTGIPNGSKSDIWLLGVCYKVVHDDDPSVEPTQSDGFSAFVDDLSSRILITYRKGFAPIGDTKYTSDVNWGCMLRSSQMLVAQALLLHRLGRQWRKSLDKPLDQKYVEILHLFGDSEDSAYSIHNLLHAGKTYGLSPGSWVGPYAMCRTWETLARSKREETGNADMSTTMAIYVVSGDEDGERGGAPVLCIEDIVKHCSSLSKGEVDWTPILFLVPLVLGLDKINSRYLPLLAATFSFPQSLGILGGRPGASTYIVGVQDDKAFYLDPHEVQPRTFMESSAGNKASKGYPSKILAILLLREGRYIKNNHQTTFSCSLPSALKVENHGFSPLVRLLLPQDLHSNHDQHLLLLSDDDAFGDLVAVDIKVDKLDVDTSSYHSNTVRHFPLDSIDPSLAIGFYCRDKSDFDDFCIRASKLVDQSDGAPLFTITETCSSTTSVEYNDRLTSDTGVPELDSFDAVAPGESDASRPEDEWQLL</sequence>
<evidence type="ECO:0000256" key="8">
    <source>
        <dbReference type="ARBA" id="ARBA00022927"/>
    </source>
</evidence>
<evidence type="ECO:0000256" key="1">
    <source>
        <dbReference type="ARBA" id="ARBA00004496"/>
    </source>
</evidence>
<dbReference type="OrthoDB" id="2960936at2759"/>
<dbReference type="InterPro" id="IPR038765">
    <property type="entry name" value="Papain-like_cys_pep_sf"/>
</dbReference>
<dbReference type="Proteomes" id="UP000224567">
    <property type="component" value="Unassembled WGS sequence"/>
</dbReference>
<comment type="similarity">
    <text evidence="2 13">Belongs to the peptidase C54 family.</text>
</comment>
<comment type="function">
    <text evidence="12">Cysteine protease that plays a key role in autophagy by mediating both proteolytic activation and delipidation of ATG8 family proteins. The protease activity is required for proteolytic activation of ATG8 family proteins: cleaves the C-terminal amino acid of ATG8 proteins to reveal a C-terminal glycine. Exposure of the glycine at the C-terminus is essential for ATG8 proteins conjugation to phosphatidylethanolamine (PE) and insertion to membranes, which is necessary for autophagy. In addition to the protease activity, also mediates delipidation of PE-conjugated ATG8 proteins.</text>
</comment>
<keyword evidence="6 13" id="KW-0378">Hydrolase</keyword>
<dbReference type="SUPFAM" id="SSF54001">
    <property type="entry name" value="Cysteine proteinases"/>
    <property type="match status" value="1"/>
</dbReference>
<evidence type="ECO:0000256" key="14">
    <source>
        <dbReference type="SAM" id="MobiDB-lite"/>
    </source>
</evidence>
<evidence type="ECO:0000256" key="2">
    <source>
        <dbReference type="ARBA" id="ARBA00010958"/>
    </source>
</evidence>
<dbReference type="GO" id="GO:0016485">
    <property type="term" value="P:protein processing"/>
    <property type="evidence" value="ECO:0007669"/>
    <property type="project" value="TreeGrafter"/>
</dbReference>
<dbReference type="GO" id="GO:0005737">
    <property type="term" value="C:cytoplasm"/>
    <property type="evidence" value="ECO:0007669"/>
    <property type="project" value="UniProtKB-SubCell"/>
</dbReference>
<protein>
    <recommendedName>
        <fullName evidence="13">Cysteine protease</fullName>
        <ecNumber evidence="13">3.4.22.-</ecNumber>
    </recommendedName>
</protein>
<dbReference type="Pfam" id="PF03416">
    <property type="entry name" value="Peptidase_C54"/>
    <property type="match status" value="1"/>
</dbReference>
<keyword evidence="5 13" id="KW-0645">Protease</keyword>
<keyword evidence="7" id="KW-0788">Thiol protease</keyword>
<dbReference type="GO" id="GO:0004197">
    <property type="term" value="F:cysteine-type endopeptidase activity"/>
    <property type="evidence" value="ECO:0007669"/>
    <property type="project" value="TreeGrafter"/>
</dbReference>
<evidence type="ECO:0000256" key="5">
    <source>
        <dbReference type="ARBA" id="ARBA00022670"/>
    </source>
</evidence>
<dbReference type="GO" id="GO:0035973">
    <property type="term" value="P:aggrephagy"/>
    <property type="evidence" value="ECO:0007669"/>
    <property type="project" value="TreeGrafter"/>
</dbReference>
<evidence type="ECO:0000259" key="15">
    <source>
        <dbReference type="Pfam" id="PF03416"/>
    </source>
</evidence>
<dbReference type="AlphaFoldDB" id="A0A2G2XNJ8"/>
<dbReference type="GO" id="GO:0015031">
    <property type="term" value="P:protein transport"/>
    <property type="evidence" value="ECO:0007669"/>
    <property type="project" value="UniProtKB-KW"/>
</dbReference>
<comment type="caution">
    <text evidence="16">The sequence shown here is derived from an EMBL/GenBank/DDBJ whole genome shotgun (WGS) entry which is preliminary data.</text>
</comment>
<proteinExistence type="inferred from homology"/>
<organism evidence="16 17">
    <name type="scientific">Capsicum baccatum</name>
    <name type="common">Peruvian pepper</name>
    <dbReference type="NCBI Taxonomy" id="33114"/>
    <lineage>
        <taxon>Eukaryota</taxon>
        <taxon>Viridiplantae</taxon>
        <taxon>Streptophyta</taxon>
        <taxon>Embryophyta</taxon>
        <taxon>Tracheophyta</taxon>
        <taxon>Spermatophyta</taxon>
        <taxon>Magnoliopsida</taxon>
        <taxon>eudicotyledons</taxon>
        <taxon>Gunneridae</taxon>
        <taxon>Pentapetalae</taxon>
        <taxon>asterids</taxon>
        <taxon>lamiids</taxon>
        <taxon>Solanales</taxon>
        <taxon>Solanaceae</taxon>
        <taxon>Solanoideae</taxon>
        <taxon>Capsiceae</taxon>
        <taxon>Capsicum</taxon>
    </lineage>
</organism>
<evidence type="ECO:0000256" key="9">
    <source>
        <dbReference type="ARBA" id="ARBA00023006"/>
    </source>
</evidence>
<dbReference type="InterPro" id="IPR005078">
    <property type="entry name" value="Peptidase_C54"/>
</dbReference>
<dbReference type="GO" id="GO:0000045">
    <property type="term" value="P:autophagosome assembly"/>
    <property type="evidence" value="ECO:0007669"/>
    <property type="project" value="TreeGrafter"/>
</dbReference>
<feature type="compositionally biased region" description="Low complexity" evidence="14">
    <location>
        <begin position="8"/>
        <end position="43"/>
    </location>
</feature>
<dbReference type="STRING" id="33114.A0A2G2XNJ8"/>
<comment type="subunit">
    <text evidence="11">Interacts with ATG8.</text>
</comment>
<evidence type="ECO:0000313" key="16">
    <source>
        <dbReference type="EMBL" id="PHT58931.1"/>
    </source>
</evidence>
<dbReference type="InterPro" id="IPR046792">
    <property type="entry name" value="Peptidase_C54_cat"/>
</dbReference>
<reference evidence="17" key="2">
    <citation type="journal article" date="2017" name="J. Anim. Genet.">
        <title>Multiple reference genome sequences of hot pepper reveal the massive evolution of plant disease resistance genes by retroduplication.</title>
        <authorList>
            <person name="Kim S."/>
            <person name="Park J."/>
            <person name="Yeom S.-I."/>
            <person name="Kim Y.-M."/>
            <person name="Seo E."/>
            <person name="Kim K.-T."/>
            <person name="Kim M.-S."/>
            <person name="Lee J.M."/>
            <person name="Cheong K."/>
            <person name="Shin H.-S."/>
            <person name="Kim S.-B."/>
            <person name="Han K."/>
            <person name="Lee J."/>
            <person name="Park M."/>
            <person name="Lee H.-A."/>
            <person name="Lee H.-Y."/>
            <person name="Lee Y."/>
            <person name="Oh S."/>
            <person name="Lee J.H."/>
            <person name="Choi E."/>
            <person name="Choi E."/>
            <person name="Lee S.E."/>
            <person name="Jeon J."/>
            <person name="Kim H."/>
            <person name="Choi G."/>
            <person name="Song H."/>
            <person name="Lee J."/>
            <person name="Lee S.-C."/>
            <person name="Kwon J.-K."/>
            <person name="Lee H.-Y."/>
            <person name="Koo N."/>
            <person name="Hong Y."/>
            <person name="Kim R.W."/>
            <person name="Kang W.-H."/>
            <person name="Huh J.H."/>
            <person name="Kang B.-C."/>
            <person name="Yang T.-J."/>
            <person name="Lee Y.-H."/>
            <person name="Bennetzen J.L."/>
            <person name="Choi D."/>
        </authorList>
    </citation>
    <scope>NUCLEOTIDE SEQUENCE [LARGE SCALE GENOMIC DNA]</scope>
    <source>
        <strain evidence="17">cv. PBC81</strain>
    </source>
</reference>
<comment type="catalytic activity">
    <reaction evidence="10">
        <text>[protein]-C-terminal L-amino acid-glycyl-phosphatidylethanolamide + H2O = [protein]-C-terminal L-amino acid-glycine + a 1,2-diacyl-sn-glycero-3-phosphoethanolamine</text>
        <dbReference type="Rhea" id="RHEA:67548"/>
        <dbReference type="Rhea" id="RHEA-COMP:17323"/>
        <dbReference type="Rhea" id="RHEA-COMP:17324"/>
        <dbReference type="ChEBI" id="CHEBI:15377"/>
        <dbReference type="ChEBI" id="CHEBI:64612"/>
        <dbReference type="ChEBI" id="CHEBI:172940"/>
        <dbReference type="ChEBI" id="CHEBI:172941"/>
    </reaction>
    <physiologicalReaction direction="left-to-right" evidence="10">
        <dbReference type="Rhea" id="RHEA:67549"/>
    </physiologicalReaction>
</comment>
<evidence type="ECO:0000256" key="11">
    <source>
        <dbReference type="ARBA" id="ARBA00038724"/>
    </source>
</evidence>
<dbReference type="GO" id="GO:0034727">
    <property type="term" value="P:piecemeal microautophagy of the nucleus"/>
    <property type="evidence" value="ECO:0007669"/>
    <property type="project" value="TreeGrafter"/>
</dbReference>
<keyword evidence="4 13" id="KW-0963">Cytoplasm</keyword>
<feature type="region of interest" description="Disordered" evidence="14">
    <location>
        <begin position="1"/>
        <end position="43"/>
    </location>
</feature>
<feature type="compositionally biased region" description="Basic and acidic residues" evidence="14">
    <location>
        <begin position="573"/>
        <end position="584"/>
    </location>
</feature>
<keyword evidence="17" id="KW-1185">Reference proteome</keyword>
<dbReference type="EMBL" id="MLFT02000001">
    <property type="protein sequence ID" value="PHT58931.1"/>
    <property type="molecule type" value="Genomic_DNA"/>
</dbReference>
<feature type="region of interest" description="Disordered" evidence="14">
    <location>
        <begin position="557"/>
        <end position="584"/>
    </location>
</feature>
<keyword evidence="3" id="KW-0813">Transport</keyword>
<dbReference type="PANTHER" id="PTHR22624">
    <property type="entry name" value="CYSTEINE PROTEASE ATG4"/>
    <property type="match status" value="1"/>
</dbReference>
<accession>A0A2G2XNJ8</accession>
<dbReference type="EC" id="3.4.22.-" evidence="13"/>
<name>A0A2G2XNJ8_CAPBA</name>
<feature type="domain" description="Peptidase C54 catalytic" evidence="15">
    <location>
        <begin position="146"/>
        <end position="518"/>
    </location>
</feature>
<dbReference type="GO" id="GO:0000423">
    <property type="term" value="P:mitophagy"/>
    <property type="evidence" value="ECO:0007669"/>
    <property type="project" value="TreeGrafter"/>
</dbReference>
<evidence type="ECO:0000256" key="10">
    <source>
        <dbReference type="ARBA" id="ARBA00029362"/>
    </source>
</evidence>
<evidence type="ECO:0000256" key="6">
    <source>
        <dbReference type="ARBA" id="ARBA00022801"/>
    </source>
</evidence>
<keyword evidence="9 13" id="KW-0072">Autophagy</keyword>
<reference evidence="16 17" key="1">
    <citation type="journal article" date="2017" name="Genome Biol.">
        <title>New reference genome sequences of hot pepper reveal the massive evolution of plant disease-resistance genes by retroduplication.</title>
        <authorList>
            <person name="Kim S."/>
            <person name="Park J."/>
            <person name="Yeom S.I."/>
            <person name="Kim Y.M."/>
            <person name="Seo E."/>
            <person name="Kim K.T."/>
            <person name="Kim M.S."/>
            <person name="Lee J.M."/>
            <person name="Cheong K."/>
            <person name="Shin H.S."/>
            <person name="Kim S.B."/>
            <person name="Han K."/>
            <person name="Lee J."/>
            <person name="Park M."/>
            <person name="Lee H.A."/>
            <person name="Lee H.Y."/>
            <person name="Lee Y."/>
            <person name="Oh S."/>
            <person name="Lee J.H."/>
            <person name="Choi E."/>
            <person name="Choi E."/>
            <person name="Lee S.E."/>
            <person name="Jeon J."/>
            <person name="Kim H."/>
            <person name="Choi G."/>
            <person name="Song H."/>
            <person name="Lee J."/>
            <person name="Lee S.C."/>
            <person name="Kwon J.K."/>
            <person name="Lee H.Y."/>
            <person name="Koo N."/>
            <person name="Hong Y."/>
            <person name="Kim R.W."/>
            <person name="Kang W.H."/>
            <person name="Huh J.H."/>
            <person name="Kang B.C."/>
            <person name="Yang T.J."/>
            <person name="Lee Y.H."/>
            <person name="Bennetzen J.L."/>
            <person name="Choi D."/>
        </authorList>
    </citation>
    <scope>NUCLEOTIDE SEQUENCE [LARGE SCALE GENOMIC DNA]</scope>
    <source>
        <strain evidence="17">cv. PBC81</strain>
    </source>
</reference>
<evidence type="ECO:0000313" key="17">
    <source>
        <dbReference type="Proteomes" id="UP000224567"/>
    </source>
</evidence>
<gene>
    <name evidence="16" type="ORF">CQW23_01294</name>
</gene>
<evidence type="ECO:0000256" key="7">
    <source>
        <dbReference type="ARBA" id="ARBA00022807"/>
    </source>
</evidence>
<dbReference type="PANTHER" id="PTHR22624:SF49">
    <property type="entry name" value="CYSTEINE PROTEASE"/>
    <property type="match status" value="1"/>
</dbReference>
<evidence type="ECO:0000256" key="12">
    <source>
        <dbReference type="ARBA" id="ARBA00045891"/>
    </source>
</evidence>
<dbReference type="GO" id="GO:0019786">
    <property type="term" value="F:protein-phosphatidylethanolamide deconjugating activity"/>
    <property type="evidence" value="ECO:0007669"/>
    <property type="project" value="InterPro"/>
</dbReference>
<evidence type="ECO:0000256" key="3">
    <source>
        <dbReference type="ARBA" id="ARBA00022448"/>
    </source>
</evidence>
<comment type="subcellular location">
    <subcellularLocation>
        <location evidence="1 13">Cytoplasm</location>
    </subcellularLocation>
</comment>
<keyword evidence="8 13" id="KW-0653">Protein transport</keyword>